<protein>
    <submittedName>
        <fullName evidence="2">Uncharacterized protein</fullName>
    </submittedName>
</protein>
<name>A0A8X6TA31_NEPPI</name>
<dbReference type="EMBL" id="BMAW01053640">
    <property type="protein sequence ID" value="GFS92012.1"/>
    <property type="molecule type" value="Genomic_DNA"/>
</dbReference>
<keyword evidence="3" id="KW-1185">Reference proteome</keyword>
<dbReference type="AlphaFoldDB" id="A0A8X6TA31"/>
<feature type="non-terminal residue" evidence="2">
    <location>
        <position position="1"/>
    </location>
</feature>
<reference evidence="2" key="1">
    <citation type="submission" date="2020-08" db="EMBL/GenBank/DDBJ databases">
        <title>Multicomponent nature underlies the extraordinary mechanical properties of spider dragline silk.</title>
        <authorList>
            <person name="Kono N."/>
            <person name="Nakamura H."/>
            <person name="Mori M."/>
            <person name="Yoshida Y."/>
            <person name="Ohtoshi R."/>
            <person name="Malay A.D."/>
            <person name="Moran D.A.P."/>
            <person name="Tomita M."/>
            <person name="Numata K."/>
            <person name="Arakawa K."/>
        </authorList>
    </citation>
    <scope>NUCLEOTIDE SEQUENCE</scope>
</reference>
<evidence type="ECO:0000256" key="1">
    <source>
        <dbReference type="SAM" id="MobiDB-lite"/>
    </source>
</evidence>
<evidence type="ECO:0000313" key="2">
    <source>
        <dbReference type="EMBL" id="GFS92012.1"/>
    </source>
</evidence>
<sequence length="103" mass="11944">SNQKAEEEERKTLRREGESSGSGGERTVGTNRERIDREDGISTPTEMEERNRRQAVLHLMEKEEGSKRICKHQYRGKMKNKIRRITIGELARGLRRSENSSNC</sequence>
<feature type="compositionally biased region" description="Basic and acidic residues" evidence="1">
    <location>
        <begin position="31"/>
        <end position="40"/>
    </location>
</feature>
<feature type="compositionally biased region" description="Basic and acidic residues" evidence="1">
    <location>
        <begin position="1"/>
        <end position="18"/>
    </location>
</feature>
<feature type="region of interest" description="Disordered" evidence="1">
    <location>
        <begin position="1"/>
        <end position="51"/>
    </location>
</feature>
<organism evidence="2 3">
    <name type="scientific">Nephila pilipes</name>
    <name type="common">Giant wood spider</name>
    <name type="synonym">Nephila maculata</name>
    <dbReference type="NCBI Taxonomy" id="299642"/>
    <lineage>
        <taxon>Eukaryota</taxon>
        <taxon>Metazoa</taxon>
        <taxon>Ecdysozoa</taxon>
        <taxon>Arthropoda</taxon>
        <taxon>Chelicerata</taxon>
        <taxon>Arachnida</taxon>
        <taxon>Araneae</taxon>
        <taxon>Araneomorphae</taxon>
        <taxon>Entelegynae</taxon>
        <taxon>Araneoidea</taxon>
        <taxon>Nephilidae</taxon>
        <taxon>Nephila</taxon>
    </lineage>
</organism>
<proteinExistence type="predicted"/>
<comment type="caution">
    <text evidence="2">The sequence shown here is derived from an EMBL/GenBank/DDBJ whole genome shotgun (WGS) entry which is preliminary data.</text>
</comment>
<accession>A0A8X6TA31</accession>
<dbReference type="Proteomes" id="UP000887013">
    <property type="component" value="Unassembled WGS sequence"/>
</dbReference>
<gene>
    <name evidence="2" type="ORF">NPIL_646391</name>
</gene>
<evidence type="ECO:0000313" key="3">
    <source>
        <dbReference type="Proteomes" id="UP000887013"/>
    </source>
</evidence>